<dbReference type="EMBL" id="SEYY01001204">
    <property type="protein sequence ID" value="KAB7505512.1"/>
    <property type="molecule type" value="Genomic_DNA"/>
</dbReference>
<comment type="subunit">
    <text evidence="8">Homodimer.</text>
</comment>
<dbReference type="GO" id="GO:0016236">
    <property type="term" value="P:macroautophagy"/>
    <property type="evidence" value="ECO:0007669"/>
    <property type="project" value="UniProtKB-ARBA"/>
</dbReference>
<dbReference type="PANTHER" id="PTHR13048">
    <property type="entry name" value="TRAFFICKING PROTEIN PARTICLE COMPLEX SUBUNIT 3"/>
    <property type="match status" value="1"/>
</dbReference>
<dbReference type="Proteomes" id="UP000326759">
    <property type="component" value="Unassembled WGS sequence"/>
</dbReference>
<keyword evidence="10" id="KW-1185">Reference proteome</keyword>
<evidence type="ECO:0000256" key="6">
    <source>
        <dbReference type="ARBA" id="ARBA00022892"/>
    </source>
</evidence>
<evidence type="ECO:0000256" key="8">
    <source>
        <dbReference type="PIRNR" id="PIRNR018293"/>
    </source>
</evidence>
<organism evidence="9 10">
    <name type="scientific">Armadillidium nasatum</name>
    <dbReference type="NCBI Taxonomy" id="96803"/>
    <lineage>
        <taxon>Eukaryota</taxon>
        <taxon>Metazoa</taxon>
        <taxon>Ecdysozoa</taxon>
        <taxon>Arthropoda</taxon>
        <taxon>Crustacea</taxon>
        <taxon>Multicrustacea</taxon>
        <taxon>Malacostraca</taxon>
        <taxon>Eumalacostraca</taxon>
        <taxon>Peracarida</taxon>
        <taxon>Isopoda</taxon>
        <taxon>Oniscidea</taxon>
        <taxon>Crinocheta</taxon>
        <taxon>Armadillidiidae</taxon>
        <taxon>Armadillidium</taxon>
    </lineage>
</organism>
<gene>
    <name evidence="9" type="primary">Trappc3_1</name>
    <name evidence="9" type="ORF">Anas_06026</name>
</gene>
<dbReference type="InterPro" id="IPR024096">
    <property type="entry name" value="NO_sig/Golgi_transp_ligand-bd"/>
</dbReference>
<comment type="subcellular location">
    <subcellularLocation>
        <location evidence="2">Endoplasmic reticulum</location>
    </subcellularLocation>
    <subcellularLocation>
        <location evidence="1 8">Golgi apparatus</location>
        <location evidence="1 8">cis-Golgi network</location>
    </subcellularLocation>
</comment>
<comment type="function">
    <text evidence="8">May play a role in vesicular transport from endoplasmic reticulum to Golgi.</text>
</comment>
<accession>A0A5N5TG40</accession>
<keyword evidence="7 8" id="KW-0333">Golgi apparatus</keyword>
<dbReference type="GO" id="GO:0005783">
    <property type="term" value="C:endoplasmic reticulum"/>
    <property type="evidence" value="ECO:0007669"/>
    <property type="project" value="UniProtKB-SubCell"/>
</dbReference>
<evidence type="ECO:0000256" key="1">
    <source>
        <dbReference type="ARBA" id="ARBA00004222"/>
    </source>
</evidence>
<evidence type="ECO:0000256" key="7">
    <source>
        <dbReference type="ARBA" id="ARBA00023034"/>
    </source>
</evidence>
<reference evidence="9 10" key="1">
    <citation type="journal article" date="2019" name="PLoS Biol.">
        <title>Sex chromosomes control vertical transmission of feminizing Wolbachia symbionts in an isopod.</title>
        <authorList>
            <person name="Becking T."/>
            <person name="Chebbi M.A."/>
            <person name="Giraud I."/>
            <person name="Moumen B."/>
            <person name="Laverre T."/>
            <person name="Caubet Y."/>
            <person name="Peccoud J."/>
            <person name="Gilbert C."/>
            <person name="Cordaux R."/>
        </authorList>
    </citation>
    <scope>NUCLEOTIDE SEQUENCE [LARGE SCALE GENOMIC DNA]</scope>
    <source>
        <strain evidence="9">ANa2</strain>
        <tissue evidence="9">Whole body excluding digestive tract and cuticle</tissue>
    </source>
</reference>
<dbReference type="InterPro" id="IPR016721">
    <property type="entry name" value="Bet3"/>
</dbReference>
<evidence type="ECO:0000256" key="4">
    <source>
        <dbReference type="ARBA" id="ARBA00022448"/>
    </source>
</evidence>
<comment type="caution">
    <text evidence="9">The sequence shown here is derived from an EMBL/GenBank/DDBJ whole genome shotgun (WGS) entry which is preliminary data.</text>
</comment>
<evidence type="ECO:0000313" key="9">
    <source>
        <dbReference type="EMBL" id="KAB7505512.1"/>
    </source>
</evidence>
<dbReference type="FunFam" id="3.30.1380.20:FF:000001">
    <property type="entry name" value="Trafficking protein particle complex subunit BET3"/>
    <property type="match status" value="1"/>
</dbReference>
<keyword evidence="4 8" id="KW-0813">Transport</keyword>
<keyword evidence="6 8" id="KW-0931">ER-Golgi transport</keyword>
<protein>
    <recommendedName>
        <fullName evidence="8">Trafficking protein particle complex subunit</fullName>
    </recommendedName>
</protein>
<evidence type="ECO:0000256" key="3">
    <source>
        <dbReference type="ARBA" id="ARBA00006218"/>
    </source>
</evidence>
<dbReference type="PIRSF" id="PIRSF018293">
    <property type="entry name" value="TRAPP_I_complex_Bet3"/>
    <property type="match status" value="1"/>
</dbReference>
<dbReference type="AlphaFoldDB" id="A0A5N5TG40"/>
<dbReference type="Gene3D" id="3.30.1380.20">
    <property type="entry name" value="Trafficking protein particle complex subunit 3"/>
    <property type="match status" value="1"/>
</dbReference>
<dbReference type="Pfam" id="PF04051">
    <property type="entry name" value="TRAPP"/>
    <property type="match status" value="1"/>
</dbReference>
<dbReference type="InterPro" id="IPR007194">
    <property type="entry name" value="TRAPP_component"/>
</dbReference>
<dbReference type="SUPFAM" id="SSF111126">
    <property type="entry name" value="Ligand-binding domain in the NO signalling and Golgi transport"/>
    <property type="match status" value="1"/>
</dbReference>
<dbReference type="OrthoDB" id="10262857at2759"/>
<evidence type="ECO:0000313" key="10">
    <source>
        <dbReference type="Proteomes" id="UP000326759"/>
    </source>
</evidence>
<keyword evidence="5" id="KW-0256">Endoplasmic reticulum</keyword>
<dbReference type="GO" id="GO:0030008">
    <property type="term" value="C:TRAPP complex"/>
    <property type="evidence" value="ECO:0007669"/>
    <property type="project" value="InterPro"/>
</dbReference>
<proteinExistence type="inferred from homology"/>
<dbReference type="CDD" id="cd14942">
    <property type="entry name" value="TRAPPC3_bet3"/>
    <property type="match status" value="1"/>
</dbReference>
<comment type="similarity">
    <text evidence="3 8">Belongs to the TRAPP small subunits family. BET3 subfamily.</text>
</comment>
<evidence type="ECO:0000256" key="2">
    <source>
        <dbReference type="ARBA" id="ARBA00004240"/>
    </source>
</evidence>
<dbReference type="GO" id="GO:0005794">
    <property type="term" value="C:Golgi apparatus"/>
    <property type="evidence" value="ECO:0007669"/>
    <property type="project" value="UniProtKB-SubCell"/>
</dbReference>
<sequence length="179" mass="20049">MSRQNLRAIDPKKVSGELFTLTYGSLVAQLLKDYENVEEVNRQLERIGYNIGMRLIEDFLARANPGRCYDFRDTADKIQQAFKLYLGVSPSIGSWSPGGDEFSVVLDPNPLTEFVELPDHLQNLRYSNVLPGVIRGAAEMVQIEVLASFIADSLKGDNITEIRVKFVKRLEDAVPAGED</sequence>
<dbReference type="GO" id="GO:0048193">
    <property type="term" value="P:Golgi vesicle transport"/>
    <property type="evidence" value="ECO:0007669"/>
    <property type="project" value="InterPro"/>
</dbReference>
<evidence type="ECO:0000256" key="5">
    <source>
        <dbReference type="ARBA" id="ARBA00022824"/>
    </source>
</evidence>
<name>A0A5N5TG40_9CRUS</name>